<name>A0A4R4JK19_PHOLU</name>
<dbReference type="RefSeq" id="WP_088372091.1">
    <property type="nucleotide sequence ID" value="NZ_CAWOLF010000006.1"/>
</dbReference>
<dbReference type="PANTHER" id="PTHR36121">
    <property type="entry name" value="PROTEIN SXY"/>
    <property type="match status" value="1"/>
</dbReference>
<dbReference type="AlphaFoldDB" id="A0A4R4JK19"/>
<dbReference type="PIRSF" id="PIRSF028788">
    <property type="entry name" value="TfoX_Sxy"/>
    <property type="match status" value="1"/>
</dbReference>
<evidence type="ECO:0000313" key="4">
    <source>
        <dbReference type="Proteomes" id="UP000295550"/>
    </source>
</evidence>
<sequence length="207" mass="23667">MFLSEVRFSQLKNGFSSFGTLTRKPQFGGYSLLADGIMFAIIADGELYLRGNGHAEVLFKARGMKNYIYSKKGVPVTLRYYQVVESLWQNQELLSQYAHLAYHYSFIEMAGKKKMPERLKDLPNLGMSLERQLWKVGICKVEDLRLLGAKASYLKLHQYKRKFNVSLLLALAGAIEGCHSAVLPVQIRNDLLRWHKELACEIFIVNS</sequence>
<dbReference type="InterPro" id="IPR007077">
    <property type="entry name" value="TfoX_C"/>
</dbReference>
<dbReference type="Pfam" id="PF04994">
    <property type="entry name" value="TfoX_C"/>
    <property type="match status" value="1"/>
</dbReference>
<evidence type="ECO:0000313" key="3">
    <source>
        <dbReference type="EMBL" id="TDB53449.1"/>
    </source>
</evidence>
<dbReference type="Pfam" id="PF04993">
    <property type="entry name" value="TfoX_N"/>
    <property type="match status" value="1"/>
</dbReference>
<reference evidence="3 4" key="1">
    <citation type="journal article" date="2019" name="Int. J. Syst. Evol. Microbiol.">
        <title>Photorhabdus khanii subsp. guanajuatensis subsp. nov., isolated from Heterorhabditis atacamensis, and Photorhabdus luminescens subsp. mexicana subsp. nov., isolated from Heterorhabditis mexicana entomopathogenic nematodes.</title>
        <authorList>
            <person name="Machado R.A.R."/>
            <person name="Bruno P."/>
            <person name="Arce C.C.M."/>
            <person name="Liechti N."/>
            <person name="Kohler A."/>
            <person name="Bernal J."/>
            <person name="Bruggmann R."/>
            <person name="Turlings T.C.J."/>
        </authorList>
    </citation>
    <scope>NUCLEOTIDE SEQUENCE [LARGE SCALE GENOMIC DNA]</scope>
    <source>
        <strain evidence="3 4">MEX47-22</strain>
    </source>
</reference>
<organism evidence="3 4">
    <name type="scientific">Photorhabdus luminescens subsp. mexicana</name>
    <dbReference type="NCBI Taxonomy" id="2100167"/>
    <lineage>
        <taxon>Bacteria</taxon>
        <taxon>Pseudomonadati</taxon>
        <taxon>Pseudomonadota</taxon>
        <taxon>Gammaproteobacteria</taxon>
        <taxon>Enterobacterales</taxon>
        <taxon>Morganellaceae</taxon>
        <taxon>Photorhabdus</taxon>
    </lineage>
</organism>
<dbReference type="EMBL" id="PUJX01000006">
    <property type="protein sequence ID" value="TDB53449.1"/>
    <property type="molecule type" value="Genomic_DNA"/>
</dbReference>
<gene>
    <name evidence="3" type="ORF">C5468_07135</name>
</gene>
<accession>A0A4R4JK19</accession>
<comment type="caution">
    <text evidence="3">The sequence shown here is derived from an EMBL/GenBank/DDBJ whole genome shotgun (WGS) entry which is preliminary data.</text>
</comment>
<protein>
    <submittedName>
        <fullName evidence="3">DNA transformation protein tfoX</fullName>
    </submittedName>
</protein>
<dbReference type="InterPro" id="IPR026256">
    <property type="entry name" value="TfoX-like_gammaprotbact"/>
</dbReference>
<dbReference type="InterPro" id="IPR047525">
    <property type="entry name" value="TfoX-like"/>
</dbReference>
<dbReference type="Gene3D" id="3.30.1460.30">
    <property type="entry name" value="YgaC/TfoX-N like chaperone"/>
    <property type="match status" value="1"/>
</dbReference>
<dbReference type="Proteomes" id="UP000295550">
    <property type="component" value="Unassembled WGS sequence"/>
</dbReference>
<dbReference type="SUPFAM" id="SSF159894">
    <property type="entry name" value="YgaC/TfoX-N like"/>
    <property type="match status" value="1"/>
</dbReference>
<dbReference type="Gene3D" id="1.10.150.20">
    <property type="entry name" value="5' to 3' exonuclease, C-terminal subdomain"/>
    <property type="match status" value="1"/>
</dbReference>
<dbReference type="GO" id="GO:0030420">
    <property type="term" value="P:establishment of competence for transformation"/>
    <property type="evidence" value="ECO:0007669"/>
    <property type="project" value="InterPro"/>
</dbReference>
<evidence type="ECO:0000259" key="1">
    <source>
        <dbReference type="Pfam" id="PF04993"/>
    </source>
</evidence>
<dbReference type="InterPro" id="IPR007076">
    <property type="entry name" value="TfoX_N"/>
</dbReference>
<feature type="domain" description="TfoX N-terminal" evidence="1">
    <location>
        <begin position="15"/>
        <end position="103"/>
    </location>
</feature>
<dbReference type="PANTHER" id="PTHR36121:SF1">
    <property type="entry name" value="PROTEIN SXY"/>
    <property type="match status" value="1"/>
</dbReference>
<feature type="domain" description="TfoX C-terminal" evidence="2">
    <location>
        <begin position="115"/>
        <end position="194"/>
    </location>
</feature>
<evidence type="ECO:0000259" key="2">
    <source>
        <dbReference type="Pfam" id="PF04994"/>
    </source>
</evidence>
<proteinExistence type="predicted"/>